<proteinExistence type="predicted"/>
<reference evidence="1 2" key="1">
    <citation type="journal article" date="2014" name="PLoS Genet.">
        <title>Phylogenetically driven sequencing of extremely halophilic archaea reveals strategies for static and dynamic osmo-response.</title>
        <authorList>
            <person name="Becker E.A."/>
            <person name="Seitzer P.M."/>
            <person name="Tritt A."/>
            <person name="Larsen D."/>
            <person name="Krusor M."/>
            <person name="Yao A.I."/>
            <person name="Wu D."/>
            <person name="Madern D."/>
            <person name="Eisen J.A."/>
            <person name="Darling A.E."/>
            <person name="Facciotti M.T."/>
        </authorList>
    </citation>
    <scope>NUCLEOTIDE SEQUENCE [LARGE SCALE GENOMIC DNA]</scope>
    <source>
        <strain evidence="1 2">JCM 12255</strain>
    </source>
</reference>
<dbReference type="SUPFAM" id="SSF53850">
    <property type="entry name" value="Periplasmic binding protein-like II"/>
    <property type="match status" value="1"/>
</dbReference>
<dbReference type="AlphaFoldDB" id="L9WMA5"/>
<organism evidence="1 2">
    <name type="scientific">Natronolimnohabitans innermongolicus JCM 12255</name>
    <dbReference type="NCBI Taxonomy" id="1227499"/>
    <lineage>
        <taxon>Archaea</taxon>
        <taxon>Methanobacteriati</taxon>
        <taxon>Methanobacteriota</taxon>
        <taxon>Stenosarchaea group</taxon>
        <taxon>Halobacteria</taxon>
        <taxon>Halobacteriales</taxon>
        <taxon>Natrialbaceae</taxon>
        <taxon>Natronolimnohabitans</taxon>
    </lineage>
</organism>
<name>L9WMA5_9EURY</name>
<keyword evidence="2" id="KW-1185">Reference proteome</keyword>
<sequence>MGEEDPDGNGDGPAADEEELIWTCTSEGSSTTISIQGIAPVVNDTTDGIYMEGRPSEGTGANMGRLNRDEAQVAYTQNFDAARVTNEMEPFHDLDFELNEVMHWLTTPWLFITTDEDLESVADIEPDHRVSATQTGAGTRDNLEHALDYVVDDYDDVSVDFTDQSGPFQEGTLDVGVVPIMNFEVEGAYAEEQKSIVDLHVLEWPDDPVAELEDDPMVEMMEIDASELEGYASVPDDQPMMTPGNAYNFVTRNDVDYDVLYDTLHAMWDHRDEYGDIHDLMTYHEDPEMWTDWSYPDVPYHPAAADFLEDIGAWDGAEGGRADE</sequence>
<dbReference type="STRING" id="1227499.C493_18791"/>
<dbReference type="Proteomes" id="UP000011602">
    <property type="component" value="Unassembled WGS sequence"/>
</dbReference>
<protein>
    <submittedName>
        <fullName evidence="1">TRAP transporter solute receptor, TAXI family protein</fullName>
    </submittedName>
</protein>
<dbReference type="PANTHER" id="PTHR42941:SF1">
    <property type="entry name" value="SLL1037 PROTEIN"/>
    <property type="match status" value="1"/>
</dbReference>
<dbReference type="eggNOG" id="arCOG01802">
    <property type="taxonomic scope" value="Archaea"/>
</dbReference>
<dbReference type="Pfam" id="PF16868">
    <property type="entry name" value="NMT1_3"/>
    <property type="match status" value="1"/>
</dbReference>
<comment type="caution">
    <text evidence="1">The sequence shown here is derived from an EMBL/GenBank/DDBJ whole genome shotgun (WGS) entry which is preliminary data.</text>
</comment>
<dbReference type="Gene3D" id="3.40.190.10">
    <property type="entry name" value="Periplasmic binding protein-like II"/>
    <property type="match status" value="2"/>
</dbReference>
<dbReference type="EMBL" id="AOHZ01000086">
    <property type="protein sequence ID" value="ELY50366.1"/>
    <property type="molecule type" value="Genomic_DNA"/>
</dbReference>
<evidence type="ECO:0000313" key="2">
    <source>
        <dbReference type="Proteomes" id="UP000011602"/>
    </source>
</evidence>
<accession>L9WMA5</accession>
<evidence type="ECO:0000313" key="1">
    <source>
        <dbReference type="EMBL" id="ELY50366.1"/>
    </source>
</evidence>
<keyword evidence="1" id="KW-0675">Receptor</keyword>
<dbReference type="PANTHER" id="PTHR42941">
    <property type="entry name" value="SLL1037 PROTEIN"/>
    <property type="match status" value="1"/>
</dbReference>
<dbReference type="InterPro" id="IPR011852">
    <property type="entry name" value="TRAP_TAXI"/>
</dbReference>
<gene>
    <name evidence="1" type="ORF">C493_18791</name>
</gene>